<accession>A0ACB8SEK7</accession>
<gene>
    <name evidence="1" type="ORF">BV25DRAFT_1787193</name>
</gene>
<sequence>EYLDETLLSESRGFYSGVGVCPDCQRITQCTVRCRECAGRELTCAECACTRHLRLPLHMMEEWNGSFFERVSLRKLGLTVQLGHPPGVACPYRYSPRKIFTVLHVNGIHTIDLYFCGCGSNGGLDPWRQLRRCDWWPATPLEPQTAATCALLKHFHLLSLQGKVTAYDYYRTMELQTDNTGLLALPDRLASFMNIIRQYRHIQMMKRGGRGHTLEGIKGARPGECAVLCPACPQPGLNLPDGWMDAPEDKQWLYRRILAMDANFRLKNRLRSSATNDPGFHTGMAYFVQEEDYNAHVAKYATQEEISSCSGFAAIANANTKHTKGLRATGVGAVSCAKHEFWMPVGMGDLQKGERYCNMDFIFWSTMRSVDNNALIISYDIACQWSKNLWHRMKDAPAGFELKLPPGAVDFAIPKFHLPAHGGPCQVPFSFNFKLGVGVTDGEAPERNWAALNGAANSTREMGPGARHDTLDDHCGHANWRRVVKMGSSIVRRMKAAVENAAEHVEVFEQFTSHLIAERAEQVQEWVCMVERWDAKDYRENPYECEKETASLAEARLKLAQEEADKAANGLADTAGPGRTAFLLLGMDIEELQYSFTLREGTALQAAQTQESRTVILRQVYKFCAEQEVRMPNVAPHFDVDDTTSASNPENIRLYLPSDLPCEDRLRFCDQDLINMEAKLRYAQASDALGKLCRQLRIRTYLNQFKIKNVTGQRPNTQARSLQSRVDVKVKTAAARYRRCRAAYLALVGPGDWEKSLRILADEDVRGLGERAVRDIEQEEHRRLRDWNREDRRRPANWNSEDRIAAGGVHPGESRRPLSWLWFS</sequence>
<proteinExistence type="predicted"/>
<organism evidence="1 2">
    <name type="scientific">Artomyces pyxidatus</name>
    <dbReference type="NCBI Taxonomy" id="48021"/>
    <lineage>
        <taxon>Eukaryota</taxon>
        <taxon>Fungi</taxon>
        <taxon>Dikarya</taxon>
        <taxon>Basidiomycota</taxon>
        <taxon>Agaricomycotina</taxon>
        <taxon>Agaricomycetes</taxon>
        <taxon>Russulales</taxon>
        <taxon>Auriscalpiaceae</taxon>
        <taxon>Artomyces</taxon>
    </lineage>
</organism>
<evidence type="ECO:0000313" key="1">
    <source>
        <dbReference type="EMBL" id="KAI0054919.1"/>
    </source>
</evidence>
<name>A0ACB8SEK7_9AGAM</name>
<evidence type="ECO:0000313" key="2">
    <source>
        <dbReference type="Proteomes" id="UP000814140"/>
    </source>
</evidence>
<comment type="caution">
    <text evidence="1">The sequence shown here is derived from an EMBL/GenBank/DDBJ whole genome shotgun (WGS) entry which is preliminary data.</text>
</comment>
<reference evidence="1" key="2">
    <citation type="journal article" date="2022" name="New Phytol.">
        <title>Evolutionary transition to the ectomycorrhizal habit in the genomes of a hyperdiverse lineage of mushroom-forming fungi.</title>
        <authorList>
            <person name="Looney B."/>
            <person name="Miyauchi S."/>
            <person name="Morin E."/>
            <person name="Drula E."/>
            <person name="Courty P.E."/>
            <person name="Kohler A."/>
            <person name="Kuo A."/>
            <person name="LaButti K."/>
            <person name="Pangilinan J."/>
            <person name="Lipzen A."/>
            <person name="Riley R."/>
            <person name="Andreopoulos W."/>
            <person name="He G."/>
            <person name="Johnson J."/>
            <person name="Nolan M."/>
            <person name="Tritt A."/>
            <person name="Barry K.W."/>
            <person name="Grigoriev I.V."/>
            <person name="Nagy L.G."/>
            <person name="Hibbett D."/>
            <person name="Henrissat B."/>
            <person name="Matheny P.B."/>
            <person name="Labbe J."/>
            <person name="Martin F.M."/>
        </authorList>
    </citation>
    <scope>NUCLEOTIDE SEQUENCE</scope>
    <source>
        <strain evidence="1">HHB10654</strain>
    </source>
</reference>
<protein>
    <submittedName>
        <fullName evidence="1">Uncharacterized protein</fullName>
    </submittedName>
</protein>
<feature type="non-terminal residue" evidence="1">
    <location>
        <position position="1"/>
    </location>
</feature>
<reference evidence="1" key="1">
    <citation type="submission" date="2021-03" db="EMBL/GenBank/DDBJ databases">
        <authorList>
            <consortium name="DOE Joint Genome Institute"/>
            <person name="Ahrendt S."/>
            <person name="Looney B.P."/>
            <person name="Miyauchi S."/>
            <person name="Morin E."/>
            <person name="Drula E."/>
            <person name="Courty P.E."/>
            <person name="Chicoki N."/>
            <person name="Fauchery L."/>
            <person name="Kohler A."/>
            <person name="Kuo A."/>
            <person name="Labutti K."/>
            <person name="Pangilinan J."/>
            <person name="Lipzen A."/>
            <person name="Riley R."/>
            <person name="Andreopoulos W."/>
            <person name="He G."/>
            <person name="Johnson J."/>
            <person name="Barry K.W."/>
            <person name="Grigoriev I.V."/>
            <person name="Nagy L."/>
            <person name="Hibbett D."/>
            <person name="Henrissat B."/>
            <person name="Matheny P.B."/>
            <person name="Labbe J."/>
            <person name="Martin F."/>
        </authorList>
    </citation>
    <scope>NUCLEOTIDE SEQUENCE</scope>
    <source>
        <strain evidence="1">HHB10654</strain>
    </source>
</reference>
<dbReference type="EMBL" id="MU277329">
    <property type="protein sequence ID" value="KAI0054919.1"/>
    <property type="molecule type" value="Genomic_DNA"/>
</dbReference>
<keyword evidence="2" id="KW-1185">Reference proteome</keyword>
<dbReference type="Proteomes" id="UP000814140">
    <property type="component" value="Unassembled WGS sequence"/>
</dbReference>
<feature type="non-terminal residue" evidence="1">
    <location>
        <position position="824"/>
    </location>
</feature>